<keyword evidence="1 4" id="KW-0812">Transmembrane</keyword>
<dbReference type="AlphaFoldDB" id="A0A644YZP4"/>
<feature type="transmembrane region" description="Helical" evidence="4">
    <location>
        <begin position="73"/>
        <end position="96"/>
    </location>
</feature>
<keyword evidence="3 4" id="KW-0472">Membrane</keyword>
<keyword evidence="2 4" id="KW-1133">Transmembrane helix</keyword>
<reference evidence="5" key="1">
    <citation type="submission" date="2019-08" db="EMBL/GenBank/DDBJ databases">
        <authorList>
            <person name="Kucharzyk K."/>
            <person name="Murdoch R.W."/>
            <person name="Higgins S."/>
            <person name="Loffler F."/>
        </authorList>
    </citation>
    <scope>NUCLEOTIDE SEQUENCE</scope>
</reference>
<organism evidence="5">
    <name type="scientific">bioreactor metagenome</name>
    <dbReference type="NCBI Taxonomy" id="1076179"/>
    <lineage>
        <taxon>unclassified sequences</taxon>
        <taxon>metagenomes</taxon>
        <taxon>ecological metagenomes</taxon>
    </lineage>
</organism>
<evidence type="ECO:0000313" key="5">
    <source>
        <dbReference type="EMBL" id="MPM33942.1"/>
    </source>
</evidence>
<evidence type="ECO:0000256" key="4">
    <source>
        <dbReference type="SAM" id="Phobius"/>
    </source>
</evidence>
<name>A0A644YZP4_9ZZZZ</name>
<accession>A0A644YZP4</accession>
<evidence type="ECO:0000256" key="2">
    <source>
        <dbReference type="ARBA" id="ARBA00022989"/>
    </source>
</evidence>
<dbReference type="GO" id="GO:0016020">
    <property type="term" value="C:membrane"/>
    <property type="evidence" value="ECO:0007669"/>
    <property type="project" value="InterPro"/>
</dbReference>
<dbReference type="SUPFAM" id="SSF90123">
    <property type="entry name" value="ABC transporter transmembrane region"/>
    <property type="match status" value="1"/>
</dbReference>
<evidence type="ECO:0000256" key="1">
    <source>
        <dbReference type="ARBA" id="ARBA00022692"/>
    </source>
</evidence>
<gene>
    <name evidence="5" type="ORF">SDC9_80523</name>
</gene>
<dbReference type="EMBL" id="VSSQ01006815">
    <property type="protein sequence ID" value="MPM33942.1"/>
    <property type="molecule type" value="Genomic_DNA"/>
</dbReference>
<feature type="transmembrane region" description="Helical" evidence="4">
    <location>
        <begin position="38"/>
        <end position="61"/>
    </location>
</feature>
<protein>
    <submittedName>
        <fullName evidence="5">Uncharacterized protein</fullName>
    </submittedName>
</protein>
<sequence>MKKKENANQSRFFWRMPQNAASFFDLSSDRAFRRNHPYAYGFLVFAAILSLLGPVLVWIIYTGVLRPAPNSGWLMLGWLGAFIFGIGLFNFVAAILKQYLGHWLSISCFALGALLVAISVRILY</sequence>
<comment type="caution">
    <text evidence="5">The sequence shown here is derived from an EMBL/GenBank/DDBJ whole genome shotgun (WGS) entry which is preliminary data.</text>
</comment>
<evidence type="ECO:0000256" key="3">
    <source>
        <dbReference type="ARBA" id="ARBA00023136"/>
    </source>
</evidence>
<dbReference type="GO" id="GO:0005524">
    <property type="term" value="F:ATP binding"/>
    <property type="evidence" value="ECO:0007669"/>
    <property type="project" value="InterPro"/>
</dbReference>
<proteinExistence type="predicted"/>
<feature type="transmembrane region" description="Helical" evidence="4">
    <location>
        <begin position="103"/>
        <end position="123"/>
    </location>
</feature>
<dbReference type="InterPro" id="IPR036640">
    <property type="entry name" value="ABC1_TM_sf"/>
</dbReference>